<organism evidence="2 3">
    <name type="scientific">Aquirhabdus parva</name>
    <dbReference type="NCBI Taxonomy" id="2283318"/>
    <lineage>
        <taxon>Bacteria</taxon>
        <taxon>Pseudomonadati</taxon>
        <taxon>Pseudomonadota</taxon>
        <taxon>Gammaproteobacteria</taxon>
        <taxon>Moraxellales</taxon>
        <taxon>Moraxellaceae</taxon>
        <taxon>Aquirhabdus</taxon>
    </lineage>
</organism>
<dbReference type="Proteomes" id="UP000253940">
    <property type="component" value="Chromosome"/>
</dbReference>
<keyword evidence="3" id="KW-1185">Reference proteome</keyword>
<protein>
    <submittedName>
        <fullName evidence="2">Metallophosphoesterase</fullName>
    </submittedName>
</protein>
<evidence type="ECO:0000313" key="2">
    <source>
        <dbReference type="EMBL" id="AXI01458.1"/>
    </source>
</evidence>
<proteinExistence type="predicted"/>
<dbReference type="InterPro" id="IPR029052">
    <property type="entry name" value="Metallo-depent_PP-like"/>
</dbReference>
<dbReference type="InterPro" id="IPR004843">
    <property type="entry name" value="Calcineurin-like_PHP"/>
</dbReference>
<dbReference type="KEGG" id="mbah:HYN46_00225"/>
<evidence type="ECO:0000259" key="1">
    <source>
        <dbReference type="Pfam" id="PF00149"/>
    </source>
</evidence>
<dbReference type="Pfam" id="PF00149">
    <property type="entry name" value="Metallophos"/>
    <property type="match status" value="1"/>
</dbReference>
<feature type="domain" description="Calcineurin-like phosphoesterase" evidence="1">
    <location>
        <begin position="1"/>
        <end position="208"/>
    </location>
</feature>
<evidence type="ECO:0000313" key="3">
    <source>
        <dbReference type="Proteomes" id="UP000253940"/>
    </source>
</evidence>
<sequence length="292" mass="32698">MRIAIITDTHLASAATAFNQNWSKVETWIKQAKVDQVIHLGDVTAAGSDDPEQLVFAHTQLQALNLPIHVVPGNHDVGDNPNQYSQQEGQWINATRLANFRAVFGADHWLISAGHWRLIGLNAQLFGRGGDAEQQQFEWLSHALSALNDRTHEQPNPIGVLLHKPLFRQHARLEDSSGRYLLLEVRTKLLNMLEDFDVRFVLSGHTHQSRSIHIEGVQHVWAPSTSFCIPDAVQEPIGQKIVGVMTLTLTDNQHDFETHEVSGLLRHNLLDQIEVYPELIGMKAKLGKAGEL</sequence>
<gene>
    <name evidence="2" type="ORF">HYN46_00225</name>
</gene>
<dbReference type="EMBL" id="CP031222">
    <property type="protein sequence ID" value="AXI01458.1"/>
    <property type="molecule type" value="Genomic_DNA"/>
</dbReference>
<dbReference type="GO" id="GO:0016787">
    <property type="term" value="F:hydrolase activity"/>
    <property type="evidence" value="ECO:0007669"/>
    <property type="project" value="InterPro"/>
</dbReference>
<dbReference type="SUPFAM" id="SSF56300">
    <property type="entry name" value="Metallo-dependent phosphatases"/>
    <property type="match status" value="1"/>
</dbReference>
<dbReference type="AlphaFoldDB" id="A0A345P2E9"/>
<dbReference type="PANTHER" id="PTHR43143:SF1">
    <property type="entry name" value="SERINE_THREONINE-PROTEIN PHOSPHATASE CPPED1"/>
    <property type="match status" value="1"/>
</dbReference>
<accession>A0A345P2E9</accession>
<dbReference type="InterPro" id="IPR051918">
    <property type="entry name" value="STPP_CPPED1"/>
</dbReference>
<name>A0A345P2E9_9GAMM</name>
<reference evidence="2 3" key="1">
    <citation type="submission" date="2018-07" db="EMBL/GenBank/DDBJ databases">
        <title>Genome sequencing of Moraxellaceae gen. HYN0046.</title>
        <authorList>
            <person name="Kim M."/>
            <person name="Yi H."/>
        </authorList>
    </citation>
    <scope>NUCLEOTIDE SEQUENCE [LARGE SCALE GENOMIC DNA]</scope>
    <source>
        <strain evidence="2 3">HYN0046</strain>
    </source>
</reference>
<dbReference type="RefSeq" id="WP_114897570.1">
    <property type="nucleotide sequence ID" value="NZ_CP031222.1"/>
</dbReference>
<dbReference type="PANTHER" id="PTHR43143">
    <property type="entry name" value="METALLOPHOSPHOESTERASE, CALCINEURIN SUPERFAMILY"/>
    <property type="match status" value="1"/>
</dbReference>
<dbReference type="OrthoDB" id="9785951at2"/>
<dbReference type="Gene3D" id="3.60.21.10">
    <property type="match status" value="1"/>
</dbReference>